<dbReference type="CDD" id="cd00130">
    <property type="entry name" value="PAS"/>
    <property type="match status" value="1"/>
</dbReference>
<proteinExistence type="predicted"/>
<evidence type="ECO:0000259" key="1">
    <source>
        <dbReference type="PROSITE" id="PS50112"/>
    </source>
</evidence>
<dbReference type="Proteomes" id="UP001152755">
    <property type="component" value="Unassembled WGS sequence"/>
</dbReference>
<dbReference type="Gene3D" id="3.30.450.20">
    <property type="entry name" value="PAS domain"/>
    <property type="match status" value="1"/>
</dbReference>
<dbReference type="InterPro" id="IPR035965">
    <property type="entry name" value="PAS-like_dom_sf"/>
</dbReference>
<dbReference type="Pfam" id="PF13426">
    <property type="entry name" value="PAS_9"/>
    <property type="match status" value="1"/>
</dbReference>
<dbReference type="SUPFAM" id="SSF55785">
    <property type="entry name" value="PYP-like sensor domain (PAS domain)"/>
    <property type="match status" value="1"/>
</dbReference>
<feature type="domain" description="PAS" evidence="1">
    <location>
        <begin position="15"/>
        <end position="56"/>
    </location>
</feature>
<sequence>MHDKALTSSTAGGIDASDYAELLANLDLAVAVNDTCGRIYAINDAFADLFGYSVQEAPHVNIRQMVPADYGDDLEHHWAALDSGETRSMSGGRKLIHKDGSTRWVRVHASAARRQDRTLVLTVVEDWTDHKWSDPGFMASTDPADSGN</sequence>
<evidence type="ECO:0000313" key="2">
    <source>
        <dbReference type="EMBL" id="MDG3015786.1"/>
    </source>
</evidence>
<dbReference type="NCBIfam" id="TIGR00229">
    <property type="entry name" value="sensory_box"/>
    <property type="match status" value="1"/>
</dbReference>
<keyword evidence="3" id="KW-1185">Reference proteome</keyword>
<dbReference type="AlphaFoldDB" id="A0A9X4RI54"/>
<dbReference type="SMART" id="SM00091">
    <property type="entry name" value="PAS"/>
    <property type="match status" value="1"/>
</dbReference>
<name>A0A9X4RI54_9ACTN</name>
<protein>
    <submittedName>
        <fullName evidence="2">PAS domain S-box protein</fullName>
    </submittedName>
</protein>
<dbReference type="EMBL" id="JANRHA010000009">
    <property type="protein sequence ID" value="MDG3015786.1"/>
    <property type="molecule type" value="Genomic_DNA"/>
</dbReference>
<dbReference type="PROSITE" id="PS50112">
    <property type="entry name" value="PAS"/>
    <property type="match status" value="1"/>
</dbReference>
<evidence type="ECO:0000313" key="3">
    <source>
        <dbReference type="Proteomes" id="UP001152755"/>
    </source>
</evidence>
<gene>
    <name evidence="2" type="ORF">NVS88_14585</name>
</gene>
<dbReference type="InterPro" id="IPR000014">
    <property type="entry name" value="PAS"/>
</dbReference>
<organism evidence="2 3">
    <name type="scientific">Speluncibacter jeojiensis</name>
    <dbReference type="NCBI Taxonomy" id="2710754"/>
    <lineage>
        <taxon>Bacteria</taxon>
        <taxon>Bacillati</taxon>
        <taxon>Actinomycetota</taxon>
        <taxon>Actinomycetes</taxon>
        <taxon>Mycobacteriales</taxon>
        <taxon>Speluncibacteraceae</taxon>
        <taxon>Speluncibacter</taxon>
    </lineage>
</organism>
<accession>A0A9X4RI54</accession>
<dbReference type="RefSeq" id="WP_332520250.1">
    <property type="nucleotide sequence ID" value="NZ_JANRHA010000009.1"/>
</dbReference>
<reference evidence="2" key="1">
    <citation type="submission" date="2022-08" db="EMBL/GenBank/DDBJ databases">
        <title>Genome analysis of Corynebacteriales strain.</title>
        <authorList>
            <person name="Lee S.D."/>
        </authorList>
    </citation>
    <scope>NUCLEOTIDE SEQUENCE</scope>
    <source>
        <strain evidence="2">D3-21</strain>
    </source>
</reference>
<comment type="caution">
    <text evidence="2">The sequence shown here is derived from an EMBL/GenBank/DDBJ whole genome shotgun (WGS) entry which is preliminary data.</text>
</comment>